<keyword evidence="5" id="KW-0560">Oxidoreductase</keyword>
<dbReference type="Gene3D" id="3.30.410.40">
    <property type="match status" value="1"/>
</dbReference>
<proteinExistence type="inferred from homology"/>
<organism evidence="9 10">
    <name type="scientific">Pseudomonas aeruginosa</name>
    <dbReference type="NCBI Taxonomy" id="287"/>
    <lineage>
        <taxon>Bacteria</taxon>
        <taxon>Pseudomonadati</taxon>
        <taxon>Pseudomonadota</taxon>
        <taxon>Gammaproteobacteria</taxon>
        <taxon>Pseudomonadales</taxon>
        <taxon>Pseudomonadaceae</taxon>
        <taxon>Pseudomonas</taxon>
    </lineage>
</organism>
<dbReference type="Proteomes" id="UP000276985">
    <property type="component" value="Unassembled WGS sequence"/>
</dbReference>
<dbReference type="InterPro" id="IPR000172">
    <property type="entry name" value="GMC_OxRdtase_N"/>
</dbReference>
<dbReference type="EMBL" id="RXTL01000006">
    <property type="protein sequence ID" value="RTS50384.1"/>
    <property type="molecule type" value="Genomic_DNA"/>
</dbReference>
<feature type="domain" description="Glucose-methanol-choline oxidoreductase C-terminal" evidence="8">
    <location>
        <begin position="359"/>
        <end position="496"/>
    </location>
</feature>
<protein>
    <submittedName>
        <fullName evidence="9">Glucose-methanol-choline oxidoreductase</fullName>
    </submittedName>
</protein>
<keyword evidence="4 6" id="KW-0274">FAD</keyword>
<evidence type="ECO:0000256" key="4">
    <source>
        <dbReference type="ARBA" id="ARBA00022827"/>
    </source>
</evidence>
<evidence type="ECO:0000256" key="1">
    <source>
        <dbReference type="ARBA" id="ARBA00001974"/>
    </source>
</evidence>
<reference evidence="9 10" key="1">
    <citation type="submission" date="2018-12" db="EMBL/GenBank/DDBJ databases">
        <title>Pseudomonas aeruginosa Diversity Panel.</title>
        <authorList>
            <person name="Snesrud E."/>
            <person name="Mcgann P."/>
        </authorList>
    </citation>
    <scope>NUCLEOTIDE SEQUENCE [LARGE SCALE GENOMIC DNA]</scope>
    <source>
        <strain evidence="9 10">MRSN6241</strain>
    </source>
</reference>
<evidence type="ECO:0000259" key="7">
    <source>
        <dbReference type="Pfam" id="PF00732"/>
    </source>
</evidence>
<accession>A0ABD7K8M3</accession>
<dbReference type="Pfam" id="PF00732">
    <property type="entry name" value="GMC_oxred_N"/>
    <property type="match status" value="1"/>
</dbReference>
<evidence type="ECO:0000256" key="5">
    <source>
        <dbReference type="ARBA" id="ARBA00023002"/>
    </source>
</evidence>
<dbReference type="InterPro" id="IPR036188">
    <property type="entry name" value="FAD/NAD-bd_sf"/>
</dbReference>
<sequence length="510" mass="54586">MKNAFLEFDLIVVGGGSAGAVLASRLSETPGFRVLLIEAGHHYGSHEFPDRLASVDSVGGDAEHRWPPTRDVARGRPTGGLRAKVIGGGSTINAGAFVRAPRADFTRWTEHGLKGWAYGDVLPFYKKCESSDYGDDALHGRDGPIPVHLRTLDELTRDAREFIAAAQLAGFPYVDDANGPSSFGVSIYPANVRDGVRINTAMAYLGREVVARENLTLVADASVDVLLFAGKRVVGVRLADGREFRGRQVALAAGAVGSAAVLIRSGIGPRAKLERLGIPLVEDLPVGQALMDQPHVYLQVVTRDGGERTPAVGGKVWGRSPLATGEELDFYLGFNHYADESVASSGHAFGVIVCACHVESRGTMELLARHPDAEIDVALNLLQVPNDTVRLMAGIEAALRVVRQAPPLIERVESVTFRDGTPVPDDPDVLRAALQQHVEPTLHITSTAPMGAARDGLSVTNCEGRVWGVEGLRIVDASIYPETPSVATNPTVIMGAEYLAHKITVSEQRR</sequence>
<dbReference type="Pfam" id="PF05199">
    <property type="entry name" value="GMC_oxred_C"/>
    <property type="match status" value="1"/>
</dbReference>
<gene>
    <name evidence="9" type="ORF">DY940_04520</name>
</gene>
<evidence type="ECO:0000256" key="6">
    <source>
        <dbReference type="PIRSR" id="PIRSR000137-2"/>
    </source>
</evidence>
<evidence type="ECO:0000256" key="2">
    <source>
        <dbReference type="ARBA" id="ARBA00010790"/>
    </source>
</evidence>
<name>A0ABD7K8M3_PSEAI</name>
<dbReference type="SUPFAM" id="SSF51905">
    <property type="entry name" value="FAD/NAD(P)-binding domain"/>
    <property type="match status" value="1"/>
</dbReference>
<evidence type="ECO:0000313" key="10">
    <source>
        <dbReference type="Proteomes" id="UP000276985"/>
    </source>
</evidence>
<dbReference type="PANTHER" id="PTHR11552">
    <property type="entry name" value="GLUCOSE-METHANOL-CHOLINE GMC OXIDOREDUCTASE"/>
    <property type="match status" value="1"/>
</dbReference>
<keyword evidence="3" id="KW-0285">Flavoprotein</keyword>
<dbReference type="InterPro" id="IPR012132">
    <property type="entry name" value="GMC_OxRdtase"/>
</dbReference>
<dbReference type="InterPro" id="IPR007867">
    <property type="entry name" value="GMC_OxRtase_C"/>
</dbReference>
<dbReference type="GO" id="GO:0016491">
    <property type="term" value="F:oxidoreductase activity"/>
    <property type="evidence" value="ECO:0007669"/>
    <property type="project" value="UniProtKB-KW"/>
</dbReference>
<feature type="binding site" evidence="6">
    <location>
        <position position="85"/>
    </location>
    <ligand>
        <name>FAD</name>
        <dbReference type="ChEBI" id="CHEBI:57692"/>
    </ligand>
</feature>
<evidence type="ECO:0000313" key="9">
    <source>
        <dbReference type="EMBL" id="RTS50384.1"/>
    </source>
</evidence>
<dbReference type="PANTHER" id="PTHR11552:SF147">
    <property type="entry name" value="CHOLINE DEHYDROGENASE, MITOCHONDRIAL"/>
    <property type="match status" value="1"/>
</dbReference>
<dbReference type="PIRSF" id="PIRSF000137">
    <property type="entry name" value="Alcohol_oxidase"/>
    <property type="match status" value="1"/>
</dbReference>
<dbReference type="RefSeq" id="WP_023442875.1">
    <property type="nucleotide sequence ID" value="NZ_LFXS01000024.1"/>
</dbReference>
<comment type="cofactor">
    <cofactor evidence="1 6">
        <name>FAD</name>
        <dbReference type="ChEBI" id="CHEBI:57692"/>
    </cofactor>
</comment>
<feature type="binding site" evidence="6">
    <location>
        <position position="223"/>
    </location>
    <ligand>
        <name>FAD</name>
        <dbReference type="ChEBI" id="CHEBI:57692"/>
    </ligand>
</feature>
<dbReference type="SUPFAM" id="SSF54373">
    <property type="entry name" value="FAD-linked reductases, C-terminal domain"/>
    <property type="match status" value="1"/>
</dbReference>
<evidence type="ECO:0000256" key="3">
    <source>
        <dbReference type="ARBA" id="ARBA00022630"/>
    </source>
</evidence>
<comment type="similarity">
    <text evidence="2">Belongs to the GMC oxidoreductase family.</text>
</comment>
<feature type="domain" description="Glucose-methanol-choline oxidoreductase N-terminal" evidence="7">
    <location>
        <begin position="9"/>
        <end position="294"/>
    </location>
</feature>
<dbReference type="AlphaFoldDB" id="A0ABD7K8M3"/>
<dbReference type="Gene3D" id="3.50.50.60">
    <property type="entry name" value="FAD/NAD(P)-binding domain"/>
    <property type="match status" value="1"/>
</dbReference>
<evidence type="ECO:0000259" key="8">
    <source>
        <dbReference type="Pfam" id="PF05199"/>
    </source>
</evidence>
<comment type="caution">
    <text evidence="9">The sequence shown here is derived from an EMBL/GenBank/DDBJ whole genome shotgun (WGS) entry which is preliminary data.</text>
</comment>